<dbReference type="PROSITE" id="PS51257">
    <property type="entry name" value="PROKAR_LIPOPROTEIN"/>
    <property type="match status" value="1"/>
</dbReference>
<protein>
    <submittedName>
        <fullName evidence="1">Uncharacterized protein</fullName>
    </submittedName>
</protein>
<keyword evidence="2" id="KW-1185">Reference proteome</keyword>
<dbReference type="KEGG" id="mls:MSLAZ_0936"/>
<evidence type="ECO:0000313" key="1">
    <source>
        <dbReference type="EMBL" id="AKB74197.1"/>
    </source>
</evidence>
<dbReference type="PATRIC" id="fig|1434111.4.peg.1195"/>
<name>A0A0E3S4U7_9EURY</name>
<reference evidence="1 2" key="1">
    <citation type="submission" date="2014-07" db="EMBL/GenBank/DDBJ databases">
        <title>Methanogenic archaea and the global carbon cycle.</title>
        <authorList>
            <person name="Henriksen J.R."/>
            <person name="Luke J."/>
            <person name="Reinhart S."/>
            <person name="Benedict M.N."/>
            <person name="Youngblut N.D."/>
            <person name="Metcalf M.E."/>
            <person name="Whitaker R.J."/>
            <person name="Metcalf W.W."/>
        </authorList>
    </citation>
    <scope>NUCLEOTIDE SEQUENCE [LARGE SCALE GENOMIC DNA]</scope>
    <source>
        <strain evidence="1 2">Z-7289</strain>
    </source>
</reference>
<gene>
    <name evidence="1" type="ORF">MSLAZ_0936</name>
</gene>
<dbReference type="AlphaFoldDB" id="A0A0E3S4U7"/>
<accession>A0A0E3S4U7</accession>
<sequence>MVKFTYVLVLSILIFWLAGSGCVGNDTPKAGEAGLAPNIPGEEENTSAEQKLTDAEIQEFEENITEFEDLLNNSSFGDEIIVKDL</sequence>
<dbReference type="GeneID" id="24805653"/>
<dbReference type="EMBL" id="CP009515">
    <property type="protein sequence ID" value="AKB74197.1"/>
    <property type="molecule type" value="Genomic_DNA"/>
</dbReference>
<dbReference type="RefSeq" id="WP_048124962.1">
    <property type="nucleotide sequence ID" value="NZ_CP009515.1"/>
</dbReference>
<dbReference type="HOGENOM" id="CLU_189623_0_0_2"/>
<proteinExistence type="predicted"/>
<dbReference type="Proteomes" id="UP000033072">
    <property type="component" value="Chromosome"/>
</dbReference>
<evidence type="ECO:0000313" key="2">
    <source>
        <dbReference type="Proteomes" id="UP000033072"/>
    </source>
</evidence>
<organism evidence="1 2">
    <name type="scientific">Methanosarcina lacustris Z-7289</name>
    <dbReference type="NCBI Taxonomy" id="1434111"/>
    <lineage>
        <taxon>Archaea</taxon>
        <taxon>Methanobacteriati</taxon>
        <taxon>Methanobacteriota</taxon>
        <taxon>Stenosarchaea group</taxon>
        <taxon>Methanomicrobia</taxon>
        <taxon>Methanosarcinales</taxon>
        <taxon>Methanosarcinaceae</taxon>
        <taxon>Methanosarcina</taxon>
    </lineage>
</organism>
<dbReference type="OrthoDB" id="137514at2157"/>